<organism evidence="2 3">
    <name type="scientific">Paracidovorax citrulli</name>
    <name type="common">Acidovorax citrulli</name>
    <dbReference type="NCBI Taxonomy" id="80869"/>
    <lineage>
        <taxon>Bacteria</taxon>
        <taxon>Pseudomonadati</taxon>
        <taxon>Pseudomonadota</taxon>
        <taxon>Betaproteobacteria</taxon>
        <taxon>Burkholderiales</taxon>
        <taxon>Comamonadaceae</taxon>
        <taxon>Paracidovorax</taxon>
    </lineage>
</organism>
<protein>
    <submittedName>
        <fullName evidence="2">Fic family protein</fullName>
    </submittedName>
</protein>
<dbReference type="PANTHER" id="PTHR13504">
    <property type="entry name" value="FIDO DOMAIN-CONTAINING PROTEIN DDB_G0283145"/>
    <property type="match status" value="1"/>
</dbReference>
<dbReference type="Proteomes" id="UP001242732">
    <property type="component" value="Chromosome"/>
</dbReference>
<feature type="domain" description="Fido" evidence="1">
    <location>
        <begin position="70"/>
        <end position="253"/>
    </location>
</feature>
<dbReference type="InterPro" id="IPR036597">
    <property type="entry name" value="Fido-like_dom_sf"/>
</dbReference>
<dbReference type="GeneID" id="79791189"/>
<dbReference type="EMBL" id="CP127363">
    <property type="protein sequence ID" value="WIY47566.1"/>
    <property type="molecule type" value="Genomic_DNA"/>
</dbReference>
<accession>A0ABY9AKW7</accession>
<sequence>MQPRTEIRRLSQHGTLAHASEQMAREVLASIPLGRLKSELSSELLHVVHSVAYAPDDRFGTLKGKLSFDYALALVRGKHRIEPAQIRQSWAAAPAGLALRTYDSSEIAKIRQHGASFMALPWPTLSTVSGRSQTGKTVFRPANQIPADLNKLCDEVKKMLRQPRHGGALEGALVAAHFKQNFIAIHPYMDGNGRVSRLMAERILHEFGLPAPDWSQGNFDLNLGVEDAALLILQHLPKAPANPAAPGYATVAHLPS</sequence>
<gene>
    <name evidence="2" type="ORF">QRO08_17215</name>
</gene>
<dbReference type="SUPFAM" id="SSF140931">
    <property type="entry name" value="Fic-like"/>
    <property type="match status" value="1"/>
</dbReference>
<keyword evidence="3" id="KW-1185">Reference proteome</keyword>
<evidence type="ECO:0000313" key="3">
    <source>
        <dbReference type="Proteomes" id="UP001242732"/>
    </source>
</evidence>
<dbReference type="InterPro" id="IPR003812">
    <property type="entry name" value="Fido"/>
</dbReference>
<evidence type="ECO:0000259" key="1">
    <source>
        <dbReference type="PROSITE" id="PS51459"/>
    </source>
</evidence>
<reference evidence="2 3" key="1">
    <citation type="submission" date="2023-06" db="EMBL/GenBank/DDBJ databases">
        <authorList>
            <person name="Ham H."/>
            <person name="Park D.S."/>
        </authorList>
    </citation>
    <scope>NUCLEOTIDE SEQUENCE [LARGE SCALE GENOMIC DNA]</scope>
    <source>
        <strain evidence="2 3">KACC 17005</strain>
    </source>
</reference>
<dbReference type="Pfam" id="PF02661">
    <property type="entry name" value="Fic"/>
    <property type="match status" value="1"/>
</dbReference>
<evidence type="ECO:0000313" key="2">
    <source>
        <dbReference type="EMBL" id="WIY47566.1"/>
    </source>
</evidence>
<dbReference type="PROSITE" id="PS51459">
    <property type="entry name" value="FIDO"/>
    <property type="match status" value="1"/>
</dbReference>
<proteinExistence type="predicted"/>
<name>A0ABY9AKW7_PARCI</name>
<dbReference type="PANTHER" id="PTHR13504:SF38">
    <property type="entry name" value="FIDO DOMAIN-CONTAINING PROTEIN"/>
    <property type="match status" value="1"/>
</dbReference>
<dbReference type="Gene3D" id="1.10.3290.10">
    <property type="entry name" value="Fido-like domain"/>
    <property type="match status" value="1"/>
</dbReference>
<dbReference type="InterPro" id="IPR040198">
    <property type="entry name" value="Fido_containing"/>
</dbReference>
<dbReference type="RefSeq" id="WP_011794654.1">
    <property type="nucleotide sequence ID" value="NZ_CP023687.1"/>
</dbReference>